<dbReference type="SUPFAM" id="SSF52266">
    <property type="entry name" value="SGNH hydrolase"/>
    <property type="match status" value="1"/>
</dbReference>
<dbReference type="CDD" id="cd01822">
    <property type="entry name" value="Lysophospholipase_L1_like"/>
    <property type="match status" value="1"/>
</dbReference>
<evidence type="ECO:0000256" key="1">
    <source>
        <dbReference type="SAM" id="SignalP"/>
    </source>
</evidence>
<feature type="domain" description="SGNH hydrolase-type esterase" evidence="2">
    <location>
        <begin position="27"/>
        <end position="186"/>
    </location>
</feature>
<feature type="chain" id="PRO_5012318067" evidence="1">
    <location>
        <begin position="21"/>
        <end position="212"/>
    </location>
</feature>
<sequence>MLRSIATFFFIVLFAGTAHAATILVWGDSLSAGYGLRRGEAWPALLQTRLQDEGFRHTVVNASISGETSAGGRSRLPQALEQHQPEILILELGANDGLRGLRPQLLADNLQAMIATARESGARVLLIGMQMPPNYGPAYTRRFAQTYADVARNEDVALVPFLLEGFADRPELFLADGIHPNAEAQALVLETVWQGLEPLLAPRHTAKRRAER</sequence>
<keyword evidence="1" id="KW-0732">Signal</keyword>
<organism evidence="3 4">
    <name type="scientific">Thauera chlorobenzoica</name>
    <dbReference type="NCBI Taxonomy" id="96773"/>
    <lineage>
        <taxon>Bacteria</taxon>
        <taxon>Pseudomonadati</taxon>
        <taxon>Pseudomonadota</taxon>
        <taxon>Betaproteobacteria</taxon>
        <taxon>Rhodocyclales</taxon>
        <taxon>Zoogloeaceae</taxon>
        <taxon>Thauera</taxon>
    </lineage>
</organism>
<dbReference type="Gene3D" id="3.40.50.1110">
    <property type="entry name" value="SGNH hydrolase"/>
    <property type="match status" value="1"/>
</dbReference>
<dbReference type="AlphaFoldDB" id="A0A1L6FFR3"/>
<evidence type="ECO:0000313" key="3">
    <source>
        <dbReference type="EMBL" id="APR05470.1"/>
    </source>
</evidence>
<evidence type="ECO:0000313" key="4">
    <source>
        <dbReference type="Proteomes" id="UP000185739"/>
    </source>
</evidence>
<dbReference type="PANTHER" id="PTHR30383:SF24">
    <property type="entry name" value="THIOESTERASE 1_PROTEASE 1_LYSOPHOSPHOLIPASE L1"/>
    <property type="match status" value="1"/>
</dbReference>
<dbReference type="GO" id="GO:0004064">
    <property type="term" value="F:arylesterase activity"/>
    <property type="evidence" value="ECO:0007669"/>
    <property type="project" value="UniProtKB-EC"/>
</dbReference>
<dbReference type="Pfam" id="PF13472">
    <property type="entry name" value="Lipase_GDSL_2"/>
    <property type="match status" value="1"/>
</dbReference>
<keyword evidence="4" id="KW-1185">Reference proteome</keyword>
<proteinExistence type="predicted"/>
<keyword evidence="3" id="KW-0378">Hydrolase</keyword>
<dbReference type="EMBL" id="CP018839">
    <property type="protein sequence ID" value="APR05470.1"/>
    <property type="molecule type" value="Genomic_DNA"/>
</dbReference>
<dbReference type="EC" id="3.1.1.2" evidence="3"/>
<evidence type="ECO:0000259" key="2">
    <source>
        <dbReference type="Pfam" id="PF13472"/>
    </source>
</evidence>
<dbReference type="Proteomes" id="UP000185739">
    <property type="component" value="Chromosome"/>
</dbReference>
<protein>
    <submittedName>
        <fullName evidence="3">Arylesterase</fullName>
        <ecNumber evidence="3">3.1.1.2</ecNumber>
    </submittedName>
</protein>
<feature type="signal peptide" evidence="1">
    <location>
        <begin position="1"/>
        <end position="20"/>
    </location>
</feature>
<dbReference type="InterPro" id="IPR036514">
    <property type="entry name" value="SGNH_hydro_sf"/>
</dbReference>
<reference evidence="3 4" key="1">
    <citation type="submission" date="2016-12" db="EMBL/GenBank/DDBJ databases">
        <title>Complete genome sequence of Thauera chlorobenzoica, a Betaproteobacterium degrading haloaromatics anaerobically to CO2 and halides.</title>
        <authorList>
            <person name="Goris T."/>
            <person name="Mergelsberg M."/>
            <person name="Boll M."/>
        </authorList>
    </citation>
    <scope>NUCLEOTIDE SEQUENCE [LARGE SCALE GENOMIC DNA]</scope>
    <source>
        <strain evidence="3 4">3CB1</strain>
    </source>
</reference>
<dbReference type="InterPro" id="IPR013830">
    <property type="entry name" value="SGNH_hydro"/>
</dbReference>
<accession>A0A1L6FFR3</accession>
<dbReference type="PANTHER" id="PTHR30383">
    <property type="entry name" value="THIOESTERASE 1/PROTEASE 1/LYSOPHOSPHOLIPASE L1"/>
    <property type="match status" value="1"/>
</dbReference>
<gene>
    <name evidence="3" type="ORF">Tchl_2644</name>
</gene>
<dbReference type="STRING" id="96773.Tchl_2644"/>
<dbReference type="KEGG" id="tcl:Tchl_2644"/>
<dbReference type="InterPro" id="IPR051532">
    <property type="entry name" value="Ester_Hydrolysis_Enzymes"/>
</dbReference>
<dbReference type="GO" id="GO:0004622">
    <property type="term" value="F:phosphatidylcholine lysophospholipase activity"/>
    <property type="evidence" value="ECO:0007669"/>
    <property type="project" value="TreeGrafter"/>
</dbReference>
<name>A0A1L6FFR3_9RHOO</name>